<comment type="caution">
    <text evidence="3">The sequence shown here is derived from an EMBL/GenBank/DDBJ whole genome shotgun (WGS) entry which is preliminary data.</text>
</comment>
<feature type="transmembrane region" description="Helical" evidence="2">
    <location>
        <begin position="118"/>
        <end position="141"/>
    </location>
</feature>
<accession>A0A4V5ZYY3</accession>
<protein>
    <submittedName>
        <fullName evidence="3">Uncharacterized protein</fullName>
    </submittedName>
</protein>
<evidence type="ECO:0000313" key="3">
    <source>
        <dbReference type="EMBL" id="TKR65445.1"/>
    </source>
</evidence>
<proteinExistence type="predicted"/>
<keyword evidence="4" id="KW-1185">Reference proteome</keyword>
<keyword evidence="2" id="KW-0812">Transmembrane</keyword>
<keyword evidence="2" id="KW-0472">Membrane</keyword>
<reference evidence="3 4" key="2">
    <citation type="journal article" date="2019" name="G3 (Bethesda)">
        <title>Hybrid Assembly of the Genome of the Entomopathogenic Nematode Steinernema carpocapsae Identifies the X-Chromosome.</title>
        <authorList>
            <person name="Serra L."/>
            <person name="Macchietto M."/>
            <person name="Macias-Munoz A."/>
            <person name="McGill C.J."/>
            <person name="Rodriguez I.M."/>
            <person name="Rodriguez B."/>
            <person name="Murad R."/>
            <person name="Mortazavi A."/>
        </authorList>
    </citation>
    <scope>NUCLEOTIDE SEQUENCE [LARGE SCALE GENOMIC DNA]</scope>
    <source>
        <strain evidence="3 4">ALL</strain>
    </source>
</reference>
<keyword evidence="2" id="KW-1133">Transmembrane helix</keyword>
<name>A0A4V5ZYY3_STECR</name>
<sequence length="142" mass="16631">MLWQELCYCDCIPDELAVRRKSLWERIACLNEYLAAKEKERLQLQKLREEDPRRNPNHPGHNEYKAQIDRFGKPLAYKEKEARAIQIEGLTGQRLIFDFEGQPPRRENCCEHLANPHVLKFIFVLIGGVAIIVLLLCLILFC</sequence>
<organism evidence="3 4">
    <name type="scientific">Steinernema carpocapsae</name>
    <name type="common">Entomopathogenic nematode</name>
    <dbReference type="NCBI Taxonomy" id="34508"/>
    <lineage>
        <taxon>Eukaryota</taxon>
        <taxon>Metazoa</taxon>
        <taxon>Ecdysozoa</taxon>
        <taxon>Nematoda</taxon>
        <taxon>Chromadorea</taxon>
        <taxon>Rhabditida</taxon>
        <taxon>Tylenchina</taxon>
        <taxon>Panagrolaimomorpha</taxon>
        <taxon>Strongyloidoidea</taxon>
        <taxon>Steinernematidae</taxon>
        <taxon>Steinernema</taxon>
    </lineage>
</organism>
<reference evidence="3 4" key="1">
    <citation type="journal article" date="2015" name="Genome Biol.">
        <title>Comparative genomics of Steinernema reveals deeply conserved gene regulatory networks.</title>
        <authorList>
            <person name="Dillman A.R."/>
            <person name="Macchietto M."/>
            <person name="Porter C.F."/>
            <person name="Rogers A."/>
            <person name="Williams B."/>
            <person name="Antoshechkin I."/>
            <person name="Lee M.M."/>
            <person name="Goodwin Z."/>
            <person name="Lu X."/>
            <person name="Lewis E.E."/>
            <person name="Goodrich-Blair H."/>
            <person name="Stock S.P."/>
            <person name="Adams B.J."/>
            <person name="Sternberg P.W."/>
            <person name="Mortazavi A."/>
        </authorList>
    </citation>
    <scope>NUCLEOTIDE SEQUENCE [LARGE SCALE GENOMIC DNA]</scope>
    <source>
        <strain evidence="3 4">ALL</strain>
    </source>
</reference>
<feature type="region of interest" description="Disordered" evidence="1">
    <location>
        <begin position="45"/>
        <end position="64"/>
    </location>
</feature>
<evidence type="ECO:0000256" key="2">
    <source>
        <dbReference type="SAM" id="Phobius"/>
    </source>
</evidence>
<evidence type="ECO:0000256" key="1">
    <source>
        <dbReference type="SAM" id="MobiDB-lite"/>
    </source>
</evidence>
<evidence type="ECO:0000313" key="4">
    <source>
        <dbReference type="Proteomes" id="UP000298663"/>
    </source>
</evidence>
<gene>
    <name evidence="3" type="ORF">L596_025850</name>
</gene>
<dbReference type="EMBL" id="AZBU02000009">
    <property type="protein sequence ID" value="TKR65445.1"/>
    <property type="molecule type" value="Genomic_DNA"/>
</dbReference>
<dbReference type="AlphaFoldDB" id="A0A4V5ZYY3"/>
<dbReference type="Proteomes" id="UP000298663">
    <property type="component" value="Unassembled WGS sequence"/>
</dbReference>